<dbReference type="Proteomes" id="UP001279734">
    <property type="component" value="Unassembled WGS sequence"/>
</dbReference>
<evidence type="ECO:0000256" key="1">
    <source>
        <dbReference type="SAM" id="MobiDB-lite"/>
    </source>
</evidence>
<keyword evidence="3" id="KW-1185">Reference proteome</keyword>
<sequence length="88" mass="9949">MERPDRIQIRIIHTSQSSRATSFAADDFAPPAEPPAYVRRSKGKRLDRRRREKRRRGRSVVQMNAVAVLGPSPPLGTLKWAGSDLNIK</sequence>
<feature type="compositionally biased region" description="Basic residues" evidence="1">
    <location>
        <begin position="39"/>
        <end position="58"/>
    </location>
</feature>
<gene>
    <name evidence="2" type="ORF">Nepgr_027646</name>
</gene>
<name>A0AAD3T972_NEPGR</name>
<dbReference type="EMBL" id="BSYO01000030">
    <property type="protein sequence ID" value="GMH25803.1"/>
    <property type="molecule type" value="Genomic_DNA"/>
</dbReference>
<proteinExistence type="predicted"/>
<accession>A0AAD3T972</accession>
<evidence type="ECO:0000313" key="2">
    <source>
        <dbReference type="EMBL" id="GMH25803.1"/>
    </source>
</evidence>
<organism evidence="2 3">
    <name type="scientific">Nepenthes gracilis</name>
    <name type="common">Slender pitcher plant</name>
    <dbReference type="NCBI Taxonomy" id="150966"/>
    <lineage>
        <taxon>Eukaryota</taxon>
        <taxon>Viridiplantae</taxon>
        <taxon>Streptophyta</taxon>
        <taxon>Embryophyta</taxon>
        <taxon>Tracheophyta</taxon>
        <taxon>Spermatophyta</taxon>
        <taxon>Magnoliopsida</taxon>
        <taxon>eudicotyledons</taxon>
        <taxon>Gunneridae</taxon>
        <taxon>Pentapetalae</taxon>
        <taxon>Caryophyllales</taxon>
        <taxon>Nepenthaceae</taxon>
        <taxon>Nepenthes</taxon>
    </lineage>
</organism>
<protein>
    <submittedName>
        <fullName evidence="2">Uncharacterized protein</fullName>
    </submittedName>
</protein>
<evidence type="ECO:0000313" key="3">
    <source>
        <dbReference type="Proteomes" id="UP001279734"/>
    </source>
</evidence>
<feature type="region of interest" description="Disordered" evidence="1">
    <location>
        <begin position="16"/>
        <end position="59"/>
    </location>
</feature>
<dbReference type="AlphaFoldDB" id="A0AAD3T972"/>
<reference evidence="2" key="1">
    <citation type="submission" date="2023-05" db="EMBL/GenBank/DDBJ databases">
        <title>Nepenthes gracilis genome sequencing.</title>
        <authorList>
            <person name="Fukushima K."/>
        </authorList>
    </citation>
    <scope>NUCLEOTIDE SEQUENCE</scope>
    <source>
        <strain evidence="2">SING2019-196</strain>
    </source>
</reference>
<comment type="caution">
    <text evidence="2">The sequence shown here is derived from an EMBL/GenBank/DDBJ whole genome shotgun (WGS) entry which is preliminary data.</text>
</comment>